<accession>A0AAD5LQE9</accession>
<evidence type="ECO:0000256" key="2">
    <source>
        <dbReference type="ARBA" id="ARBA00018426"/>
    </source>
</evidence>
<evidence type="ECO:0000259" key="7">
    <source>
        <dbReference type="Pfam" id="PF01902"/>
    </source>
</evidence>
<evidence type="ECO:0000313" key="8">
    <source>
        <dbReference type="EMBL" id="KAJ0409605.1"/>
    </source>
</evidence>
<comment type="catalytic activity">
    <reaction evidence="5">
        <text>diphthine-[translation elongation factor 2] + NH4(+) + ATP = diphthamide-[translation elongation factor 2] + AMP + diphosphate + H(+)</text>
        <dbReference type="Rhea" id="RHEA:19753"/>
        <dbReference type="Rhea" id="RHEA-COMP:10172"/>
        <dbReference type="Rhea" id="RHEA-COMP:10174"/>
        <dbReference type="ChEBI" id="CHEBI:15378"/>
        <dbReference type="ChEBI" id="CHEBI:16692"/>
        <dbReference type="ChEBI" id="CHEBI:28938"/>
        <dbReference type="ChEBI" id="CHEBI:30616"/>
        <dbReference type="ChEBI" id="CHEBI:33019"/>
        <dbReference type="ChEBI" id="CHEBI:82696"/>
        <dbReference type="ChEBI" id="CHEBI:456215"/>
        <dbReference type="EC" id="6.3.1.14"/>
    </reaction>
</comment>
<dbReference type="GO" id="GO:0017178">
    <property type="term" value="F:diphthine-ammonia ligase activity"/>
    <property type="evidence" value="ECO:0007669"/>
    <property type="project" value="UniProtKB-EC"/>
</dbReference>
<proteinExistence type="predicted"/>
<dbReference type="PANTHER" id="PTHR42860">
    <property type="entry name" value="VITAMIN B12-BINDING PROTEIN"/>
    <property type="match status" value="1"/>
</dbReference>
<dbReference type="InterPro" id="IPR040807">
    <property type="entry name" value="DUF5522"/>
</dbReference>
<dbReference type="InterPro" id="IPR051030">
    <property type="entry name" value="Vitamin_B12-ABC_binding"/>
</dbReference>
<dbReference type="Pfam" id="PF01497">
    <property type="entry name" value="Peripla_BP_2"/>
    <property type="match status" value="1"/>
</dbReference>
<evidence type="ECO:0000256" key="5">
    <source>
        <dbReference type="ARBA" id="ARBA00048108"/>
    </source>
</evidence>
<evidence type="ECO:0000256" key="3">
    <source>
        <dbReference type="ARBA" id="ARBA00029814"/>
    </source>
</evidence>
<evidence type="ECO:0000256" key="1">
    <source>
        <dbReference type="ARBA" id="ARBA00012089"/>
    </source>
</evidence>
<dbReference type="InterPro" id="IPR014729">
    <property type="entry name" value="Rossmann-like_a/b/a_fold"/>
</dbReference>
<dbReference type="EC" id="6.3.1.14" evidence="1"/>
<feature type="domain" description="Fe/B12 periplasmic-binding" evidence="6">
    <location>
        <begin position="80"/>
        <end position="243"/>
    </location>
</feature>
<protein>
    <recommendedName>
        <fullName evidence="2">Diphthine--ammonia ligase</fullName>
        <ecNumber evidence="1">6.3.1.14</ecNumber>
    </recommendedName>
    <alternativeName>
        <fullName evidence="3">Diphthamide synthase</fullName>
    </alternativeName>
    <alternativeName>
        <fullName evidence="4">Diphthamide synthetase</fullName>
    </alternativeName>
</protein>
<dbReference type="Pfam" id="PF17653">
    <property type="entry name" value="DUF5522"/>
    <property type="match status" value="1"/>
</dbReference>
<evidence type="ECO:0000256" key="4">
    <source>
        <dbReference type="ARBA" id="ARBA00031552"/>
    </source>
</evidence>
<dbReference type="Pfam" id="PF01902">
    <property type="entry name" value="Diphthami_syn_2"/>
    <property type="match status" value="1"/>
</dbReference>
<gene>
    <name evidence="8" type="ORF">P43SY_008477</name>
</gene>
<dbReference type="Proteomes" id="UP001209570">
    <property type="component" value="Unassembled WGS sequence"/>
</dbReference>
<name>A0AAD5LQE9_PYTIN</name>
<dbReference type="AlphaFoldDB" id="A0AAD5LQE9"/>
<dbReference type="InterPro" id="IPR002491">
    <property type="entry name" value="ABC_transptr_periplasmic_BD"/>
</dbReference>
<dbReference type="Gene3D" id="3.40.50.1980">
    <property type="entry name" value="Nitrogenase molybdenum iron protein domain"/>
    <property type="match status" value="2"/>
</dbReference>
<comment type="caution">
    <text evidence="8">The sequence shown here is derived from an EMBL/GenBank/DDBJ whole genome shotgun (WGS) entry which is preliminary data.</text>
</comment>
<dbReference type="Gene3D" id="3.40.50.620">
    <property type="entry name" value="HUPs"/>
    <property type="match status" value="1"/>
</dbReference>
<feature type="domain" description="Diphthamide synthase" evidence="7">
    <location>
        <begin position="474"/>
        <end position="699"/>
    </location>
</feature>
<keyword evidence="9" id="KW-1185">Reference proteome</keyword>
<organism evidence="8 9">
    <name type="scientific">Pythium insidiosum</name>
    <name type="common">Pythiosis disease agent</name>
    <dbReference type="NCBI Taxonomy" id="114742"/>
    <lineage>
        <taxon>Eukaryota</taxon>
        <taxon>Sar</taxon>
        <taxon>Stramenopiles</taxon>
        <taxon>Oomycota</taxon>
        <taxon>Peronosporomycetes</taxon>
        <taxon>Pythiales</taxon>
        <taxon>Pythiaceae</taxon>
        <taxon>Pythium</taxon>
    </lineage>
</organism>
<sequence>MARPRRVVSLLPSATENFSELVAFARRRRPPPIPSAALPELVGRSHECDFPTTSDVQGLPVLTAPRTAFTTSADVHKQVREALADASSLYRLDTERLVALQPDVILTQSTCRVCSIDLATVEETVGPASCSAASADDRGEIPAIPGKTTRIVTCNPISLLEAVVTQFEQLGREVGLPDDGQALGAQHLERLRALEALAKARVEALVQRGGVAPRVLLVEWLDPLFVGKMGWMREIIESAGGQVVESLPATPGAELPPIDVVIVALCGLSVDKTEHEIALGNVGDWWRDVLQAQPKVYLVDGTAMFTRPTPRLLLALEWLVHVLHRESAAEAEAWVQASTFPFKQVDVVAALAAFARESSAEKRKQEELAEIEELHRVACQNKQAMYTDPATGYSVMTAYHLSKSQVCCGNGCRHCPYGHVNVSDPARRKNRLTDSVVLQPKRRGRSKLGGELLWPEDRANTHLDEAAPSERDLVVMFWSGGKDSLLALTTLYAAYAADPTTPMPQVVLLTTIDPESHTVPIQCIPDRVIAQQAEALGLPLCLVGVGLGDDYVPQIKRALAELPARVGGSRRRSRASAGATAADTTPAIKALVFGDLHLEDIRAWRVETFGKDYELRFPVWQQDYETVLLPRLHDLIARTGTRIVFSTIQSPELEKHGVRVGDTFDSTNLEALNAYISGSQDATAVDLMGEKGEFHTCVVFPGMASPP</sequence>
<dbReference type="SUPFAM" id="SSF53807">
    <property type="entry name" value="Helical backbone' metal receptor"/>
    <property type="match status" value="1"/>
</dbReference>
<evidence type="ECO:0000259" key="6">
    <source>
        <dbReference type="Pfam" id="PF01497"/>
    </source>
</evidence>
<reference evidence="8" key="1">
    <citation type="submission" date="2021-12" db="EMBL/GenBank/DDBJ databases">
        <title>Prjna785345.</title>
        <authorList>
            <person name="Rujirawat T."/>
            <person name="Krajaejun T."/>
        </authorList>
    </citation>
    <scope>NUCLEOTIDE SEQUENCE</scope>
    <source>
        <strain evidence="8">Pi057C3</strain>
    </source>
</reference>
<dbReference type="PANTHER" id="PTHR42860:SF1">
    <property type="entry name" value="VITAMIN B12-BINDING PROTEIN"/>
    <property type="match status" value="1"/>
</dbReference>
<dbReference type="EMBL" id="JAKCXM010000003">
    <property type="protein sequence ID" value="KAJ0409605.1"/>
    <property type="molecule type" value="Genomic_DNA"/>
</dbReference>
<dbReference type="InterPro" id="IPR002761">
    <property type="entry name" value="Diphthami_syn_dom"/>
</dbReference>
<dbReference type="SUPFAM" id="SSF52402">
    <property type="entry name" value="Adenine nucleotide alpha hydrolases-like"/>
    <property type="match status" value="1"/>
</dbReference>
<evidence type="ECO:0000313" key="9">
    <source>
        <dbReference type="Proteomes" id="UP001209570"/>
    </source>
</evidence>